<keyword evidence="3" id="KW-1185">Reference proteome</keyword>
<sequence>MASVLGAIIATLITVPYIVFFLVNKSVLKLTKKRRKAFKAGVDSTTLFLFMAIERMTVEIWGHSYYWILLLVFLFGCLLFTYVIWKNDLDLSIGKILRLNWRLQFLVLSIGYFSLMTYGIVSRILDI</sequence>
<dbReference type="Pfam" id="PF11877">
    <property type="entry name" value="DUF3397"/>
    <property type="match status" value="1"/>
</dbReference>
<proteinExistence type="predicted"/>
<evidence type="ECO:0000313" key="3">
    <source>
        <dbReference type="Proteomes" id="UP000603641"/>
    </source>
</evidence>
<dbReference type="Proteomes" id="UP000603641">
    <property type="component" value="Unassembled WGS sequence"/>
</dbReference>
<accession>A0ABR8SMP8</accession>
<organism evidence="2 3">
    <name type="scientific">Fictibacillus norfolkensis</name>
    <dbReference type="NCBI Taxonomy" id="2762233"/>
    <lineage>
        <taxon>Bacteria</taxon>
        <taxon>Bacillati</taxon>
        <taxon>Bacillota</taxon>
        <taxon>Bacilli</taxon>
        <taxon>Bacillales</taxon>
        <taxon>Fictibacillaceae</taxon>
        <taxon>Fictibacillus</taxon>
    </lineage>
</organism>
<gene>
    <name evidence="2" type="ORF">H9648_10035</name>
</gene>
<comment type="caution">
    <text evidence="2">The sequence shown here is derived from an EMBL/GenBank/DDBJ whole genome shotgun (WGS) entry which is preliminary data.</text>
</comment>
<keyword evidence="1" id="KW-0812">Transmembrane</keyword>
<dbReference type="InterPro" id="IPR024515">
    <property type="entry name" value="DUF3397"/>
</dbReference>
<reference evidence="2 3" key="1">
    <citation type="submission" date="2020-08" db="EMBL/GenBank/DDBJ databases">
        <title>A Genomic Blueprint of the Chicken Gut Microbiome.</title>
        <authorList>
            <person name="Gilroy R."/>
            <person name="Ravi A."/>
            <person name="Getino M."/>
            <person name="Pursley I."/>
            <person name="Horton D.L."/>
            <person name="Alikhan N.-F."/>
            <person name="Baker D."/>
            <person name="Gharbi K."/>
            <person name="Hall N."/>
            <person name="Watson M."/>
            <person name="Adriaenssens E.M."/>
            <person name="Foster-Nyarko E."/>
            <person name="Jarju S."/>
            <person name="Secka A."/>
            <person name="Antonio M."/>
            <person name="Oren A."/>
            <person name="Chaudhuri R."/>
            <person name="La Ragione R.M."/>
            <person name="Hildebrand F."/>
            <person name="Pallen M.J."/>
        </authorList>
    </citation>
    <scope>NUCLEOTIDE SEQUENCE [LARGE SCALE GENOMIC DNA]</scope>
    <source>
        <strain evidence="2 3">Sa2CUA10</strain>
    </source>
</reference>
<evidence type="ECO:0000313" key="2">
    <source>
        <dbReference type="EMBL" id="MBD7964394.1"/>
    </source>
</evidence>
<dbReference type="EMBL" id="JACSQM010000003">
    <property type="protein sequence ID" value="MBD7964394.1"/>
    <property type="molecule type" value="Genomic_DNA"/>
</dbReference>
<keyword evidence="1" id="KW-1133">Transmembrane helix</keyword>
<dbReference type="RefSeq" id="WP_191753700.1">
    <property type="nucleotide sequence ID" value="NZ_JACSQM010000003.1"/>
</dbReference>
<evidence type="ECO:0000256" key="1">
    <source>
        <dbReference type="SAM" id="Phobius"/>
    </source>
</evidence>
<feature type="transmembrane region" description="Helical" evidence="1">
    <location>
        <begin position="105"/>
        <end position="125"/>
    </location>
</feature>
<keyword evidence="1" id="KW-0472">Membrane</keyword>
<protein>
    <submittedName>
        <fullName evidence="2">DUF3397 domain-containing protein</fullName>
    </submittedName>
</protein>
<name>A0ABR8SMP8_9BACL</name>
<feature type="transmembrane region" description="Helical" evidence="1">
    <location>
        <begin position="6"/>
        <end position="24"/>
    </location>
</feature>
<feature type="transmembrane region" description="Helical" evidence="1">
    <location>
        <begin position="65"/>
        <end position="85"/>
    </location>
</feature>